<accession>A0ABW3I584</accession>
<proteinExistence type="predicted"/>
<keyword evidence="3" id="KW-1185">Reference proteome</keyword>
<sequence>MKTIALLITMLISSLFAKAQEKNTTGITITVTIPNAKNDNGKMLLGLHSKETFMKAKALSSASSIIKDGKVTITFNNIPEGEYAIMVLHDENLNNRMDFELNGMPKEAYGISNNPMSYGPPQFEEGKFTVANKDLDFEIRL</sequence>
<evidence type="ECO:0000313" key="2">
    <source>
        <dbReference type="EMBL" id="MFD0965034.1"/>
    </source>
</evidence>
<evidence type="ECO:0000256" key="1">
    <source>
        <dbReference type="SAM" id="SignalP"/>
    </source>
</evidence>
<protein>
    <submittedName>
        <fullName evidence="2">DUF2141 domain-containing protein</fullName>
    </submittedName>
</protein>
<comment type="caution">
    <text evidence="2">The sequence shown here is derived from an EMBL/GenBank/DDBJ whole genome shotgun (WGS) entry which is preliminary data.</text>
</comment>
<dbReference type="Proteomes" id="UP001596997">
    <property type="component" value="Unassembled WGS sequence"/>
</dbReference>
<keyword evidence="1" id="KW-0732">Signal</keyword>
<evidence type="ECO:0000313" key="3">
    <source>
        <dbReference type="Proteomes" id="UP001596997"/>
    </source>
</evidence>
<dbReference type="EMBL" id="JBHTJM010000010">
    <property type="protein sequence ID" value="MFD0965034.1"/>
    <property type="molecule type" value="Genomic_DNA"/>
</dbReference>
<gene>
    <name evidence="2" type="ORF">ACFQ1O_13540</name>
</gene>
<dbReference type="RefSeq" id="WP_377716788.1">
    <property type="nucleotide sequence ID" value="NZ_JBHTJM010000010.1"/>
</dbReference>
<name>A0ABW3I584_9FLAO</name>
<dbReference type="Pfam" id="PF09912">
    <property type="entry name" value="DUF2141"/>
    <property type="match status" value="1"/>
</dbReference>
<reference evidence="3" key="1">
    <citation type="journal article" date="2019" name="Int. J. Syst. Evol. Microbiol.">
        <title>The Global Catalogue of Microorganisms (GCM) 10K type strain sequencing project: providing services to taxonomists for standard genome sequencing and annotation.</title>
        <authorList>
            <consortium name="The Broad Institute Genomics Platform"/>
            <consortium name="The Broad Institute Genome Sequencing Center for Infectious Disease"/>
            <person name="Wu L."/>
            <person name="Ma J."/>
        </authorList>
    </citation>
    <scope>NUCLEOTIDE SEQUENCE [LARGE SCALE GENOMIC DNA]</scope>
    <source>
        <strain evidence="3">CCUG 62114</strain>
    </source>
</reference>
<dbReference type="InterPro" id="IPR018673">
    <property type="entry name" value="DUF2141"/>
</dbReference>
<feature type="signal peptide" evidence="1">
    <location>
        <begin position="1"/>
        <end position="19"/>
    </location>
</feature>
<organism evidence="2 3">
    <name type="scientific">Pseudofulvibacter geojedonensis</name>
    <dbReference type="NCBI Taxonomy" id="1123758"/>
    <lineage>
        <taxon>Bacteria</taxon>
        <taxon>Pseudomonadati</taxon>
        <taxon>Bacteroidota</taxon>
        <taxon>Flavobacteriia</taxon>
        <taxon>Flavobacteriales</taxon>
        <taxon>Flavobacteriaceae</taxon>
        <taxon>Pseudofulvibacter</taxon>
    </lineage>
</organism>
<feature type="chain" id="PRO_5046911934" evidence="1">
    <location>
        <begin position="20"/>
        <end position="141"/>
    </location>
</feature>